<keyword evidence="2" id="KW-0732">Signal</keyword>
<comment type="similarity">
    <text evidence="1">Belongs to the beta-lactamase family.</text>
</comment>
<protein>
    <submittedName>
        <fullName evidence="5">Beta-lactamase/transpeptidase-like protein</fullName>
    </submittedName>
</protein>
<feature type="domain" description="Beta-lactamase-related" evidence="3">
    <location>
        <begin position="91"/>
        <end position="408"/>
    </location>
</feature>
<evidence type="ECO:0000259" key="4">
    <source>
        <dbReference type="Pfam" id="PF26335"/>
    </source>
</evidence>
<dbReference type="GeneID" id="87826357"/>
<keyword evidence="6" id="KW-1185">Reference proteome</keyword>
<dbReference type="PANTHER" id="PTHR22935">
    <property type="entry name" value="PENICILLIN-BINDING PROTEIN"/>
    <property type="match status" value="1"/>
</dbReference>
<reference evidence="5" key="1">
    <citation type="journal article" date="2023" name="Mol. Phylogenet. Evol.">
        <title>Genome-scale phylogeny and comparative genomics of the fungal order Sordariales.</title>
        <authorList>
            <person name="Hensen N."/>
            <person name="Bonometti L."/>
            <person name="Westerberg I."/>
            <person name="Brannstrom I.O."/>
            <person name="Guillou S."/>
            <person name="Cros-Aarteil S."/>
            <person name="Calhoun S."/>
            <person name="Haridas S."/>
            <person name="Kuo A."/>
            <person name="Mondo S."/>
            <person name="Pangilinan J."/>
            <person name="Riley R."/>
            <person name="LaButti K."/>
            <person name="Andreopoulos B."/>
            <person name="Lipzen A."/>
            <person name="Chen C."/>
            <person name="Yan M."/>
            <person name="Daum C."/>
            <person name="Ng V."/>
            <person name="Clum A."/>
            <person name="Steindorff A."/>
            <person name="Ohm R.A."/>
            <person name="Martin F."/>
            <person name="Silar P."/>
            <person name="Natvig D.O."/>
            <person name="Lalanne C."/>
            <person name="Gautier V."/>
            <person name="Ament-Velasquez S.L."/>
            <person name="Kruys A."/>
            <person name="Hutchinson M.I."/>
            <person name="Powell A.J."/>
            <person name="Barry K."/>
            <person name="Miller A.N."/>
            <person name="Grigoriev I.V."/>
            <person name="Debuchy R."/>
            <person name="Gladieux P."/>
            <person name="Hiltunen Thoren M."/>
            <person name="Johannesson H."/>
        </authorList>
    </citation>
    <scope>NUCLEOTIDE SEQUENCE</scope>
    <source>
        <strain evidence="5">CBS 731.68</strain>
    </source>
</reference>
<dbReference type="Pfam" id="PF00144">
    <property type="entry name" value="Beta-lactamase"/>
    <property type="match status" value="1"/>
</dbReference>
<gene>
    <name evidence="5" type="ORF">N657DRAFT_582119</name>
</gene>
<feature type="domain" description="Beta-lactamase-like ARB-00930-like C-terminal" evidence="4">
    <location>
        <begin position="422"/>
        <end position="586"/>
    </location>
</feature>
<dbReference type="EMBL" id="MU853251">
    <property type="protein sequence ID" value="KAK4119263.1"/>
    <property type="molecule type" value="Genomic_DNA"/>
</dbReference>
<evidence type="ECO:0000256" key="1">
    <source>
        <dbReference type="ARBA" id="ARBA00038473"/>
    </source>
</evidence>
<dbReference type="Pfam" id="PF26335">
    <property type="entry name" value="ARB_00930_C"/>
    <property type="match status" value="1"/>
</dbReference>
<dbReference type="InterPro" id="IPR058664">
    <property type="entry name" value="ARB_00930-like_C"/>
</dbReference>
<comment type="caution">
    <text evidence="5">The sequence shown here is derived from an EMBL/GenBank/DDBJ whole genome shotgun (WGS) entry which is preliminary data.</text>
</comment>
<feature type="chain" id="PRO_5042813833" evidence="2">
    <location>
        <begin position="20"/>
        <end position="593"/>
    </location>
</feature>
<dbReference type="InterPro" id="IPR012338">
    <property type="entry name" value="Beta-lactam/transpept-like"/>
</dbReference>
<dbReference type="SUPFAM" id="SSF56601">
    <property type="entry name" value="beta-lactamase/transpeptidase-like"/>
    <property type="match status" value="1"/>
</dbReference>
<evidence type="ECO:0000313" key="5">
    <source>
        <dbReference type="EMBL" id="KAK4119263.1"/>
    </source>
</evidence>
<name>A0AAN6TRA7_9PEZI</name>
<evidence type="ECO:0000313" key="6">
    <source>
        <dbReference type="Proteomes" id="UP001302602"/>
    </source>
</evidence>
<dbReference type="Proteomes" id="UP001302602">
    <property type="component" value="Unassembled WGS sequence"/>
</dbReference>
<dbReference type="Gene3D" id="3.40.710.10">
    <property type="entry name" value="DD-peptidase/beta-lactamase superfamily"/>
    <property type="match status" value="1"/>
</dbReference>
<proteinExistence type="inferred from homology"/>
<sequence length="593" mass="65054">MILLSALILAAVLPPPAYCQFDCRPPGPTAPRPTDIASNPAFLSAASDLTKVLQSAVSGDIEAGWPVENTSFSIGFISRDQEDKKTPVWEFHYLAPNNVRGTKNITRNSQYLINSITKVVSDYILLQSGVPLDDPVTKYIPELATNSSRINWDAITLKHLATGLAGIPPMYGFSEIYSLKPYFESLGFPQVQDVEYPPCGVVGLNAPCTTSELLHGISELHPVAKPGSRPVYSNLAFFLFTHALEIATGKNYTTLLRELVTEPLRMSNTKESPGDDSEAVIPPMESLWGSPYAHNLPGSGLVSTLSDLTAFFHSILDRSIMATETAVLEWLKPSSFASGSPYNFAGMPWEIYREYNLTPKHPHNVDMYGKGGGAPGYRSQATVIDDYGVAVVLLTAGSPKAANFIHNAVLRILIPVVDQIARDQATAYTGTYVSSPGESFDKIKVAIAQDRDSLLLQRLDRNGNDMLAAYRELFVANIGGTIDVLPTVARIYPTDITTSSPRLEFDGRNGSVVREEWRIDWELVGHNETALPGMELGKNHCWNWVTGDWVYYASESIDRMSFERDASTGEVLGVEIPVLRSGLLRKAPVQCHR</sequence>
<organism evidence="5 6">
    <name type="scientific">Parathielavia appendiculata</name>
    <dbReference type="NCBI Taxonomy" id="2587402"/>
    <lineage>
        <taxon>Eukaryota</taxon>
        <taxon>Fungi</taxon>
        <taxon>Dikarya</taxon>
        <taxon>Ascomycota</taxon>
        <taxon>Pezizomycotina</taxon>
        <taxon>Sordariomycetes</taxon>
        <taxon>Sordariomycetidae</taxon>
        <taxon>Sordariales</taxon>
        <taxon>Chaetomiaceae</taxon>
        <taxon>Parathielavia</taxon>
    </lineage>
</organism>
<accession>A0AAN6TRA7</accession>
<evidence type="ECO:0000259" key="3">
    <source>
        <dbReference type="Pfam" id="PF00144"/>
    </source>
</evidence>
<feature type="signal peptide" evidence="2">
    <location>
        <begin position="1"/>
        <end position="19"/>
    </location>
</feature>
<reference evidence="5" key="2">
    <citation type="submission" date="2023-05" db="EMBL/GenBank/DDBJ databases">
        <authorList>
            <consortium name="Lawrence Berkeley National Laboratory"/>
            <person name="Steindorff A."/>
            <person name="Hensen N."/>
            <person name="Bonometti L."/>
            <person name="Westerberg I."/>
            <person name="Brannstrom I.O."/>
            <person name="Guillou S."/>
            <person name="Cros-Aarteil S."/>
            <person name="Calhoun S."/>
            <person name="Haridas S."/>
            <person name="Kuo A."/>
            <person name="Mondo S."/>
            <person name="Pangilinan J."/>
            <person name="Riley R."/>
            <person name="Labutti K."/>
            <person name="Andreopoulos B."/>
            <person name="Lipzen A."/>
            <person name="Chen C."/>
            <person name="Yanf M."/>
            <person name="Daum C."/>
            <person name="Ng V."/>
            <person name="Clum A."/>
            <person name="Ohm R."/>
            <person name="Martin F."/>
            <person name="Silar P."/>
            <person name="Natvig D."/>
            <person name="Lalanne C."/>
            <person name="Gautier V."/>
            <person name="Ament-Velasquez S.L."/>
            <person name="Kruys A."/>
            <person name="Hutchinson M.I."/>
            <person name="Powell A.J."/>
            <person name="Barry K."/>
            <person name="Miller A.N."/>
            <person name="Grigoriev I.V."/>
            <person name="Debuchy R."/>
            <person name="Gladieux P."/>
            <person name="Thoren M.H."/>
            <person name="Johannesson H."/>
        </authorList>
    </citation>
    <scope>NUCLEOTIDE SEQUENCE</scope>
    <source>
        <strain evidence="5">CBS 731.68</strain>
    </source>
</reference>
<dbReference type="InterPro" id="IPR051478">
    <property type="entry name" value="Beta-lactamase-like_AB/R"/>
</dbReference>
<dbReference type="RefSeq" id="XP_062643036.1">
    <property type="nucleotide sequence ID" value="XM_062789587.1"/>
</dbReference>
<evidence type="ECO:0000256" key="2">
    <source>
        <dbReference type="SAM" id="SignalP"/>
    </source>
</evidence>
<dbReference type="PANTHER" id="PTHR22935:SF95">
    <property type="entry name" value="BETA-LACTAMASE-LIKE 1-RELATED"/>
    <property type="match status" value="1"/>
</dbReference>
<dbReference type="InterPro" id="IPR001466">
    <property type="entry name" value="Beta-lactam-related"/>
</dbReference>
<dbReference type="AlphaFoldDB" id="A0AAN6TRA7"/>